<keyword evidence="2" id="KW-0288">FMN</keyword>
<dbReference type="Gene3D" id="3.40.50.360">
    <property type="match status" value="1"/>
</dbReference>
<dbReference type="GO" id="GO:0016491">
    <property type="term" value="F:oxidoreductase activity"/>
    <property type="evidence" value="ECO:0007669"/>
    <property type="project" value="UniProtKB-KW"/>
</dbReference>
<feature type="domain" description="NADPH-dependent FMN reductase-like" evidence="4">
    <location>
        <begin position="1"/>
        <end position="163"/>
    </location>
</feature>
<proteinExistence type="predicted"/>
<evidence type="ECO:0000259" key="4">
    <source>
        <dbReference type="Pfam" id="PF03358"/>
    </source>
</evidence>
<dbReference type="PANTHER" id="PTHR43408">
    <property type="entry name" value="FMN REDUCTASE (NADPH)"/>
    <property type="match status" value="1"/>
</dbReference>
<dbReference type="InterPro" id="IPR005025">
    <property type="entry name" value="FMN_Rdtase-like_dom"/>
</dbReference>
<keyword evidence="6" id="KW-1185">Reference proteome</keyword>
<gene>
    <name evidence="5" type="ORF">GH754_07015</name>
</gene>
<dbReference type="PANTHER" id="PTHR43408:SF2">
    <property type="entry name" value="FMN REDUCTASE (NADPH)"/>
    <property type="match status" value="1"/>
</dbReference>
<accession>A0A6G1X591</accession>
<dbReference type="Proteomes" id="UP000480185">
    <property type="component" value="Unassembled WGS sequence"/>
</dbReference>
<evidence type="ECO:0000313" key="5">
    <source>
        <dbReference type="EMBL" id="MRG86075.1"/>
    </source>
</evidence>
<evidence type="ECO:0000313" key="6">
    <source>
        <dbReference type="Proteomes" id="UP000480185"/>
    </source>
</evidence>
<dbReference type="OrthoDB" id="1643408at2"/>
<name>A0A6G1X591_9BACI</name>
<keyword evidence="3" id="KW-0560">Oxidoreductase</keyword>
<organism evidence="5 6">
    <name type="scientific">Salinibacillus xinjiangensis</name>
    <dbReference type="NCBI Taxonomy" id="1229268"/>
    <lineage>
        <taxon>Bacteria</taxon>
        <taxon>Bacillati</taxon>
        <taxon>Bacillota</taxon>
        <taxon>Bacilli</taxon>
        <taxon>Bacillales</taxon>
        <taxon>Bacillaceae</taxon>
        <taxon>Salinibacillus</taxon>
    </lineage>
</organism>
<evidence type="ECO:0000256" key="2">
    <source>
        <dbReference type="ARBA" id="ARBA00022643"/>
    </source>
</evidence>
<keyword evidence="1" id="KW-0285">Flavoprotein</keyword>
<evidence type="ECO:0000256" key="1">
    <source>
        <dbReference type="ARBA" id="ARBA00022630"/>
    </source>
</evidence>
<dbReference type="Pfam" id="PF03358">
    <property type="entry name" value="FMN_red"/>
    <property type="match status" value="1"/>
</dbReference>
<protein>
    <submittedName>
        <fullName evidence="5">NAD(P)H-dependent oxidoreductase</fullName>
    </submittedName>
</protein>
<dbReference type="InterPro" id="IPR051814">
    <property type="entry name" value="NAD(P)H-dep_FMN_reductase"/>
</dbReference>
<comment type="caution">
    <text evidence="5">The sequence shown here is derived from an EMBL/GenBank/DDBJ whole genome shotgun (WGS) entry which is preliminary data.</text>
</comment>
<sequence>MKILGISGSLSKPSKTYIAVENALQFAEEQFSEVKEGLKQKLDTDRFDQASLDQEVISLHDYHLQFCDGRNPFDYEGDTKELIDKIIEADALIIGSPVYRGSMSGALKNVFDLIPNDCLKGKVIGFVATGGTYHHFLAIEHQLHPLAGYFSAHVVPGGVYAHNEHYDEKGIASAEILERLRVLSYSVIDLHYRLHDRHAIAKEPHIPRKSLTSR</sequence>
<dbReference type="InterPro" id="IPR029039">
    <property type="entry name" value="Flavoprotein-like_sf"/>
</dbReference>
<dbReference type="RefSeq" id="WP_153727992.1">
    <property type="nucleotide sequence ID" value="NZ_WJNH01000003.1"/>
</dbReference>
<dbReference type="AlphaFoldDB" id="A0A6G1X591"/>
<dbReference type="EMBL" id="WJNH01000003">
    <property type="protein sequence ID" value="MRG86075.1"/>
    <property type="molecule type" value="Genomic_DNA"/>
</dbReference>
<reference evidence="5 6" key="1">
    <citation type="submission" date="2019-11" db="EMBL/GenBank/DDBJ databases">
        <authorList>
            <person name="Li J."/>
        </authorList>
    </citation>
    <scope>NUCLEOTIDE SEQUENCE [LARGE SCALE GENOMIC DNA]</scope>
    <source>
        <strain evidence="5 6">J4</strain>
    </source>
</reference>
<dbReference type="SUPFAM" id="SSF52218">
    <property type="entry name" value="Flavoproteins"/>
    <property type="match status" value="1"/>
</dbReference>
<evidence type="ECO:0000256" key="3">
    <source>
        <dbReference type="ARBA" id="ARBA00023002"/>
    </source>
</evidence>